<evidence type="ECO:0000313" key="7">
    <source>
        <dbReference type="Proteomes" id="UP000236546"/>
    </source>
</evidence>
<organism evidence="4 7">
    <name type="scientific">Trichoderma gamsii</name>
    <dbReference type="NCBI Taxonomy" id="398673"/>
    <lineage>
        <taxon>Eukaryota</taxon>
        <taxon>Fungi</taxon>
        <taxon>Dikarya</taxon>
        <taxon>Ascomycota</taxon>
        <taxon>Pezizomycotina</taxon>
        <taxon>Sordariomycetes</taxon>
        <taxon>Hypocreomycetidae</taxon>
        <taxon>Hypocreales</taxon>
        <taxon>Hypocreaceae</taxon>
        <taxon>Trichoderma</taxon>
    </lineage>
</organism>
<evidence type="ECO:0000256" key="2">
    <source>
        <dbReference type="ARBA" id="ARBA00022857"/>
    </source>
</evidence>
<dbReference type="EMBL" id="JPDN02000007">
    <property type="protein sequence ID" value="PON28230.1"/>
    <property type="molecule type" value="Genomic_DNA"/>
</dbReference>
<comment type="similarity">
    <text evidence="1">Belongs to the NmrA-type oxidoreductase family.</text>
</comment>
<dbReference type="Proteomes" id="UP000236546">
    <property type="component" value="Unassembled WGS sequence"/>
</dbReference>
<reference evidence="5 6" key="1">
    <citation type="journal article" date="2016" name="Genome Announc.">
        <title>Draft Whole-Genome Sequence of Trichoderma gamsii T6085, a Promising Biocontrol Agent of Fusarium Head Blight on Wheat.</title>
        <authorList>
            <person name="Baroncelli R."/>
            <person name="Zapparata A."/>
            <person name="Piaggeschi G."/>
            <person name="Sarrocco S."/>
            <person name="Vannacci G."/>
        </authorList>
    </citation>
    <scope>NUCLEOTIDE SEQUENCE [LARGE SCALE GENOMIC DNA]</scope>
    <source>
        <strain evidence="5 6">T6085</strain>
    </source>
</reference>
<dbReference type="OrthoDB" id="9997102at2759"/>
<evidence type="ECO:0000259" key="3">
    <source>
        <dbReference type="Pfam" id="PF05368"/>
    </source>
</evidence>
<dbReference type="Gene3D" id="3.40.50.720">
    <property type="entry name" value="NAD(P)-binding Rossmann-like Domain"/>
    <property type="match status" value="1"/>
</dbReference>
<proteinExistence type="inferred from homology"/>
<dbReference type="RefSeq" id="XP_018664534.1">
    <property type="nucleotide sequence ID" value="XM_018802179.1"/>
</dbReference>
<dbReference type="PANTHER" id="PTHR42748">
    <property type="entry name" value="NITROGEN METABOLITE REPRESSION PROTEIN NMRA FAMILY MEMBER"/>
    <property type="match status" value="1"/>
</dbReference>
<dbReference type="STRING" id="398673.A0A0W7VYK6"/>
<dbReference type="EMBL" id="MTYH01000042">
    <property type="protein sequence ID" value="PNP43322.1"/>
    <property type="molecule type" value="Genomic_DNA"/>
</dbReference>
<keyword evidence="2" id="KW-0521">NADP</keyword>
<evidence type="ECO:0000313" key="5">
    <source>
        <dbReference type="EMBL" id="PON28230.1"/>
    </source>
</evidence>
<dbReference type="GO" id="GO:0005634">
    <property type="term" value="C:nucleus"/>
    <property type="evidence" value="ECO:0007669"/>
    <property type="project" value="TreeGrafter"/>
</dbReference>
<evidence type="ECO:0000313" key="4">
    <source>
        <dbReference type="EMBL" id="PNP43322.1"/>
    </source>
</evidence>
<protein>
    <submittedName>
        <fullName evidence="5">NmrA family protein</fullName>
    </submittedName>
</protein>
<sequence>MATRNVIVTGATGRQGRAFVQELLNPSNTNGSTALTYRVWAVTRDTASPAAARLSGVEKSHGNNIRVVQGDLSDAERLKQIFTEVAAEGGIFGVFIVLPYPGLGNNGGDEERQGKTLVDLAIEFKVEALVYSSTIPPGPDESNGFDASRLAKREIELYCKKMSEKGLNWSIVQPGFFMENFDGWMGALAVPVLSQGLQKGTEILLVASEDIGKVAAGIIQNHERYTHKTVTVAGGSYTMDEIKKAYKEVMGKTMPSVPAILAWLALKLSAGVQHVIKDTERVHQARVNGGYPTLDEEIELAKTASEMQDWRTWLIKQKEKQS</sequence>
<name>A0A0W7VYK6_9HYPO</name>
<reference evidence="4 7" key="2">
    <citation type="submission" date="2017-02" db="EMBL/GenBank/DDBJ databases">
        <title>Genomes of Trichoderma spp. with biocontrol activity.</title>
        <authorList>
            <person name="Gardiner D."/>
            <person name="Kazan K."/>
            <person name="Vos C."/>
            <person name="Harvey P."/>
        </authorList>
    </citation>
    <scope>NUCLEOTIDE SEQUENCE [LARGE SCALE GENOMIC DNA]</scope>
    <source>
        <strain evidence="4 7">A5MH</strain>
    </source>
</reference>
<dbReference type="Pfam" id="PF05368">
    <property type="entry name" value="NmrA"/>
    <property type="match status" value="1"/>
</dbReference>
<accession>A0A0W7VYK6</accession>
<keyword evidence="6" id="KW-1185">Reference proteome</keyword>
<evidence type="ECO:0000256" key="1">
    <source>
        <dbReference type="ARBA" id="ARBA00006328"/>
    </source>
</evidence>
<dbReference type="SUPFAM" id="SSF51735">
    <property type="entry name" value="NAD(P)-binding Rossmann-fold domains"/>
    <property type="match status" value="1"/>
</dbReference>
<dbReference type="GeneID" id="29982262"/>
<dbReference type="InterPro" id="IPR051164">
    <property type="entry name" value="NmrA-like_oxidored"/>
</dbReference>
<dbReference type="Gene3D" id="3.90.25.10">
    <property type="entry name" value="UDP-galactose 4-epimerase, domain 1"/>
    <property type="match status" value="1"/>
</dbReference>
<dbReference type="Proteomes" id="UP000054821">
    <property type="component" value="Unassembled WGS sequence"/>
</dbReference>
<evidence type="ECO:0000313" key="6">
    <source>
        <dbReference type="Proteomes" id="UP000054821"/>
    </source>
</evidence>
<comment type="caution">
    <text evidence="4">The sequence shown here is derived from an EMBL/GenBank/DDBJ whole genome shotgun (WGS) entry which is preliminary data.</text>
</comment>
<dbReference type="InterPro" id="IPR036291">
    <property type="entry name" value="NAD(P)-bd_dom_sf"/>
</dbReference>
<dbReference type="PANTHER" id="PTHR42748:SF7">
    <property type="entry name" value="NMRA LIKE REDOX SENSOR 1-RELATED"/>
    <property type="match status" value="1"/>
</dbReference>
<gene>
    <name evidence="5" type="ORF">TGAM01_v202724</name>
    <name evidence="4" type="ORF">TGAMA5MH_04779</name>
</gene>
<dbReference type="AlphaFoldDB" id="A0A0W7VYK6"/>
<reference evidence="5" key="3">
    <citation type="submission" date="2017-08" db="EMBL/GenBank/DDBJ databases">
        <title>Trichoderma gamsii strain T6085, whole genome shotgun sequencing project.</title>
        <authorList>
            <person name="Baroncelli R."/>
        </authorList>
    </citation>
    <scope>NUCLEOTIDE SEQUENCE</scope>
    <source>
        <strain evidence="5">T6085</strain>
    </source>
</reference>
<feature type="domain" description="NmrA-like" evidence="3">
    <location>
        <begin position="4"/>
        <end position="255"/>
    </location>
</feature>
<dbReference type="InterPro" id="IPR008030">
    <property type="entry name" value="NmrA-like"/>
</dbReference>